<sequence>MGQNVADELVRNGVAFAGASRRTGVDLRDPAQATAFLRDTQPDVILHCAAHVGSFNYVTENAAAVMLDNSRLVLAVYEAMAEVCPQAVIVHPLANCVYPASAEIFHDEAWQDGPVHRTVLPFASTRRLAWAAGESFAISHGIRSVSLLVPNMYGPHDSTDPNQTAALDALISRFLTAQRTGQPEVGVWGTGAAIREWIFAPDLARIMLEIARNPAHPGLERPLNVAQNTGLSIRALADLIRHTLGYTGTVRYDHTKPDGALKKVMDDKHFREVFPSFEFTEFEKGIETTIQYYQKVI</sequence>
<dbReference type="EMBL" id="CP013909">
    <property type="protein sequence ID" value="ALW87104.1"/>
    <property type="molecule type" value="Genomic_DNA"/>
</dbReference>
<gene>
    <name evidence="2" type="ORF">AUC43_19710</name>
</gene>
<dbReference type="PANTHER" id="PTHR43238">
    <property type="entry name" value="GDP-L-FUCOSE SYNTHASE"/>
    <property type="match status" value="1"/>
</dbReference>
<evidence type="ECO:0000313" key="2">
    <source>
        <dbReference type="EMBL" id="ALW87104.1"/>
    </source>
</evidence>
<keyword evidence="3" id="KW-1185">Reference proteome</keyword>
<dbReference type="GO" id="GO:0050577">
    <property type="term" value="F:GDP-L-fucose synthase activity"/>
    <property type="evidence" value="ECO:0007669"/>
    <property type="project" value="TreeGrafter"/>
</dbReference>
<proteinExistence type="predicted"/>
<dbReference type="PANTHER" id="PTHR43238:SF1">
    <property type="entry name" value="GDP-L-FUCOSE SYNTHASE"/>
    <property type="match status" value="1"/>
</dbReference>
<protein>
    <recommendedName>
        <fullName evidence="1">NAD-dependent epimerase/dehydratase domain-containing protein</fullName>
    </recommendedName>
</protein>
<evidence type="ECO:0000313" key="3">
    <source>
        <dbReference type="Proteomes" id="UP000059542"/>
    </source>
</evidence>
<organism evidence="2 3">
    <name type="scientific">Hymenobacter sedentarius</name>
    <dbReference type="NCBI Taxonomy" id="1411621"/>
    <lineage>
        <taxon>Bacteria</taxon>
        <taxon>Pseudomonadati</taxon>
        <taxon>Bacteroidota</taxon>
        <taxon>Cytophagia</taxon>
        <taxon>Cytophagales</taxon>
        <taxon>Hymenobacteraceae</taxon>
        <taxon>Hymenobacter</taxon>
    </lineage>
</organism>
<dbReference type="InterPro" id="IPR036291">
    <property type="entry name" value="NAD(P)-bd_dom_sf"/>
</dbReference>
<dbReference type="STRING" id="1411621.AUC43_19710"/>
<dbReference type="Proteomes" id="UP000059542">
    <property type="component" value="Chromosome"/>
</dbReference>
<dbReference type="Gene3D" id="3.40.50.720">
    <property type="entry name" value="NAD(P)-binding Rossmann-like Domain"/>
    <property type="match status" value="1"/>
</dbReference>
<dbReference type="AlphaFoldDB" id="A0A0U4AUH0"/>
<dbReference type="Gene3D" id="3.90.25.10">
    <property type="entry name" value="UDP-galactose 4-epimerase, domain 1"/>
    <property type="match status" value="1"/>
</dbReference>
<dbReference type="InterPro" id="IPR001509">
    <property type="entry name" value="Epimerase_deHydtase"/>
</dbReference>
<reference evidence="2 3" key="1">
    <citation type="submission" date="2015-12" db="EMBL/GenBank/DDBJ databases">
        <authorList>
            <person name="Shamseldin A."/>
            <person name="Moawad H."/>
            <person name="Abd El-Rahim W.M."/>
            <person name="Sadowsky M.J."/>
        </authorList>
    </citation>
    <scope>NUCLEOTIDE SEQUENCE [LARGE SCALE GENOMIC DNA]</scope>
    <source>
        <strain evidence="2 3">DG5B</strain>
    </source>
</reference>
<accession>A0A0U4AUH0</accession>
<name>A0A0U4AUH0_9BACT</name>
<evidence type="ECO:0000259" key="1">
    <source>
        <dbReference type="Pfam" id="PF01370"/>
    </source>
</evidence>
<dbReference type="SUPFAM" id="SSF51735">
    <property type="entry name" value="NAD(P)-binding Rossmann-fold domains"/>
    <property type="match status" value="1"/>
</dbReference>
<dbReference type="KEGG" id="hyg:AUC43_19710"/>
<dbReference type="Pfam" id="PF01370">
    <property type="entry name" value="Epimerase"/>
    <property type="match status" value="1"/>
</dbReference>
<feature type="domain" description="NAD-dependent epimerase/dehydratase" evidence="1">
    <location>
        <begin position="2"/>
        <end position="225"/>
    </location>
</feature>